<evidence type="ECO:0000256" key="5">
    <source>
        <dbReference type="ARBA" id="ARBA00022833"/>
    </source>
</evidence>
<evidence type="ECO:0000256" key="8">
    <source>
        <dbReference type="ARBA" id="ARBA00066874"/>
    </source>
</evidence>
<dbReference type="PROSITE" id="PS00143">
    <property type="entry name" value="INSULINASE"/>
    <property type="match status" value="1"/>
</dbReference>
<dbReference type="AlphaFoldDB" id="A0A914B4L6"/>
<dbReference type="Pfam" id="PF05193">
    <property type="entry name" value="Peptidase_M16_C"/>
    <property type="match status" value="1"/>
</dbReference>
<dbReference type="EC" id="3.4.24.56" evidence="8"/>
<dbReference type="GO" id="GO:0046872">
    <property type="term" value="F:metal ion binding"/>
    <property type="evidence" value="ECO:0007669"/>
    <property type="project" value="UniProtKB-KW"/>
</dbReference>
<feature type="domain" description="Peptidase M16 N-terminal" evidence="14">
    <location>
        <begin position="74"/>
        <end position="211"/>
    </location>
</feature>
<dbReference type="FunFam" id="3.30.830.10:FF:000007">
    <property type="entry name" value="Insulin-degrading enzyme"/>
    <property type="match status" value="1"/>
</dbReference>
<dbReference type="RefSeq" id="XP_038070879.1">
    <property type="nucleotide sequence ID" value="XM_038214951.1"/>
</dbReference>
<feature type="domain" description="Coenzyme PQQ synthesis protein F-like C-terminal lobe" evidence="17">
    <location>
        <begin position="819"/>
        <end position="917"/>
    </location>
</feature>
<evidence type="ECO:0000313" key="18">
    <source>
        <dbReference type="EnsemblMetazoa" id="XP_038070879.1"/>
    </source>
</evidence>
<dbReference type="InterPro" id="IPR011249">
    <property type="entry name" value="Metalloenz_LuxS/M16"/>
</dbReference>
<evidence type="ECO:0000259" key="17">
    <source>
        <dbReference type="Pfam" id="PF22456"/>
    </source>
</evidence>
<protein>
    <recommendedName>
        <fullName evidence="9">Insulin-degrading enzyme</fullName>
        <ecNumber evidence="8">3.4.24.56</ecNumber>
    </recommendedName>
    <alternativeName>
        <fullName evidence="11">Insulin protease</fullName>
    </alternativeName>
    <alternativeName>
        <fullName evidence="10">Insulysin</fullName>
    </alternativeName>
</protein>
<comment type="catalytic activity">
    <reaction evidence="7">
        <text>Degradation of insulin, glucagon and other polypeptides. No action on proteins.</text>
        <dbReference type="EC" id="3.4.24.56"/>
    </reaction>
</comment>
<evidence type="ECO:0000256" key="4">
    <source>
        <dbReference type="ARBA" id="ARBA00022801"/>
    </source>
</evidence>
<dbReference type="GO" id="GO:0043171">
    <property type="term" value="P:peptide catabolic process"/>
    <property type="evidence" value="ECO:0007669"/>
    <property type="project" value="TreeGrafter"/>
</dbReference>
<dbReference type="InterPro" id="IPR050626">
    <property type="entry name" value="Peptidase_M16"/>
</dbReference>
<evidence type="ECO:0000256" key="6">
    <source>
        <dbReference type="ARBA" id="ARBA00023049"/>
    </source>
</evidence>
<evidence type="ECO:0000256" key="7">
    <source>
        <dbReference type="ARBA" id="ARBA00052248"/>
    </source>
</evidence>
<evidence type="ECO:0000259" key="15">
    <source>
        <dbReference type="Pfam" id="PF05193"/>
    </source>
</evidence>
<dbReference type="FunFam" id="3.30.830.10:FF:000004">
    <property type="entry name" value="Putative insulin-degrading enzyme"/>
    <property type="match status" value="1"/>
</dbReference>
<reference evidence="18" key="1">
    <citation type="submission" date="2022-11" db="UniProtKB">
        <authorList>
            <consortium name="EnsemblMetazoa"/>
        </authorList>
    </citation>
    <scope>IDENTIFICATION</scope>
</reference>
<evidence type="ECO:0000256" key="1">
    <source>
        <dbReference type="ARBA" id="ARBA00007261"/>
    </source>
</evidence>
<feature type="domain" description="Peptidase M16 C-terminal" evidence="15">
    <location>
        <begin position="237"/>
        <end position="413"/>
    </location>
</feature>
<dbReference type="OrthoDB" id="952271at2759"/>
<dbReference type="GO" id="GO:0005739">
    <property type="term" value="C:mitochondrion"/>
    <property type="evidence" value="ECO:0007669"/>
    <property type="project" value="TreeGrafter"/>
</dbReference>
<dbReference type="SUPFAM" id="SSF63411">
    <property type="entry name" value="LuxS/MPP-like metallohydrolase"/>
    <property type="match status" value="4"/>
</dbReference>
<dbReference type="InterPro" id="IPR032632">
    <property type="entry name" value="Peptidase_M16_M"/>
</dbReference>
<comment type="similarity">
    <text evidence="1 12">Belongs to the peptidase M16 family.</text>
</comment>
<evidence type="ECO:0000256" key="12">
    <source>
        <dbReference type="RuleBase" id="RU004447"/>
    </source>
</evidence>
<keyword evidence="2" id="KW-0645">Protease</keyword>
<evidence type="ECO:0000256" key="11">
    <source>
        <dbReference type="ARBA" id="ARBA00080349"/>
    </source>
</evidence>
<evidence type="ECO:0000259" key="16">
    <source>
        <dbReference type="Pfam" id="PF16187"/>
    </source>
</evidence>
<dbReference type="Proteomes" id="UP000887568">
    <property type="component" value="Unplaced"/>
</dbReference>
<sequence length="1040" mass="118760">MLRLHVLYRALNLCGKRQAIERSVRQQISSSATSTSTAKMTVTSQIAKRFDTIIKSAEDKRVYRGLELTNGMTILLISDPTSEKAAAAMDVNIGSMSDPWDIPGLAHFLEHMLFLGTKKYPSENAYSQFLNQHGGFANAYTSLEHTNFYFDVSHEHLAGALDRFAQFFLSPLFNQDSQEREVNAVDSENEKNLKADQWRLYQLEKSTVDPEHPYCKFNTGNKETLLTIPSQKGIDVRQELLKFHDSFYSSNIMGLAILGRESLDELTDMVVPLFAEVENKKVIPPEWQQHPFSEDQLKMNCNVVPVKDIRQLNVSFPIPDLRKHYKSKPAHYLGHLVGHEGEGSLLSELKSKGWVNTLCGGAKDGAKGFMFFIINVDLSEEGIDHVDDIICHMFQYLNLLRKEGPQETVHNECRDLDAMKFQFKDKERPAGYVTRVASMLHQDYPVEEVLSAPFMMSDFRPDLIDMVLSQLTPENIRVGVISKSFEGQTDSVEKWYKTEYKIEHIPEDKIKAWKEAGFHEKFHLPQKNEFIATNFDIHPQDEDCVDSPKGTSGVALPTAIKDTPFTKLWFKQDDTFHLPKVCTMMEIASPLAYLDPLHCNLTCLFAVLLRDSLNEYAYAAELANINYMIDSTVYGINIQLGGYNDKQVLLLKKILEKMTNFEIDVNRFDVIKETYSRMLLNFRAEQPHQHAVYYTSILMSEQAWTKDEMSECMDEVTVDRLRAFIPQFLSRIHVETFIHGNMTKQEALDAQEMVESILKEQGNSKPLLPSQLMRHREIQLPDGCFYNYLRHNDVHTSSGIEVYYQTDVQTTRSNMLLELFCQIISEPCFDTLRTKEQLGYIVFSGVRRSNGVQGLRFIIQSEKRPQYLDNRIEAFLLSMQTHIKELSDEAFQKHVNALAVRRLEKPKRLASEAGRYWSEITSKQYNFDRANIEVAYLKTLTKQDILGFFEQLLAVDAPRRHKISIHIMPPVDPSSNQGGEGAGDQPDGDQPDLASLNSMDLLPTPPLPQATVIQDITGFKTGLPLFPLPEPYNSSAKSKL</sequence>
<evidence type="ECO:0000256" key="10">
    <source>
        <dbReference type="ARBA" id="ARBA00074992"/>
    </source>
</evidence>
<evidence type="ECO:0000259" key="14">
    <source>
        <dbReference type="Pfam" id="PF00675"/>
    </source>
</evidence>
<dbReference type="EnsemblMetazoa" id="XM_038214951.1">
    <property type="protein sequence ID" value="XP_038070879.1"/>
    <property type="gene ID" value="LOC119739846"/>
</dbReference>
<dbReference type="Pfam" id="PF16187">
    <property type="entry name" value="Peptidase_M16_M"/>
    <property type="match status" value="1"/>
</dbReference>
<keyword evidence="6" id="KW-0482">Metalloprotease</keyword>
<keyword evidence="4" id="KW-0378">Hydrolase</keyword>
<feature type="domain" description="Peptidase M16 middle/third" evidence="16">
    <location>
        <begin position="421"/>
        <end position="711"/>
    </location>
</feature>
<dbReference type="GO" id="GO:0004222">
    <property type="term" value="F:metalloendopeptidase activity"/>
    <property type="evidence" value="ECO:0007669"/>
    <property type="project" value="UniProtKB-EC"/>
</dbReference>
<evidence type="ECO:0000256" key="13">
    <source>
        <dbReference type="SAM" id="MobiDB-lite"/>
    </source>
</evidence>
<dbReference type="GO" id="GO:0005782">
    <property type="term" value="C:peroxisomal matrix"/>
    <property type="evidence" value="ECO:0007669"/>
    <property type="project" value="TreeGrafter"/>
</dbReference>
<organism evidence="18 19">
    <name type="scientific">Patiria miniata</name>
    <name type="common">Bat star</name>
    <name type="synonym">Asterina miniata</name>
    <dbReference type="NCBI Taxonomy" id="46514"/>
    <lineage>
        <taxon>Eukaryota</taxon>
        <taxon>Metazoa</taxon>
        <taxon>Echinodermata</taxon>
        <taxon>Eleutherozoa</taxon>
        <taxon>Asterozoa</taxon>
        <taxon>Asteroidea</taxon>
        <taxon>Valvatacea</taxon>
        <taxon>Valvatida</taxon>
        <taxon>Asterinidae</taxon>
        <taxon>Patiria</taxon>
    </lineage>
</organism>
<keyword evidence="19" id="KW-1185">Reference proteome</keyword>
<dbReference type="InterPro" id="IPR001431">
    <property type="entry name" value="Pept_M16_Zn_BS"/>
</dbReference>
<dbReference type="GeneID" id="119739846"/>
<evidence type="ECO:0000256" key="2">
    <source>
        <dbReference type="ARBA" id="ARBA00022670"/>
    </source>
</evidence>
<dbReference type="InterPro" id="IPR011765">
    <property type="entry name" value="Pept_M16_N"/>
</dbReference>
<dbReference type="GO" id="GO:0051603">
    <property type="term" value="P:proteolysis involved in protein catabolic process"/>
    <property type="evidence" value="ECO:0007669"/>
    <property type="project" value="TreeGrafter"/>
</dbReference>
<dbReference type="PANTHER" id="PTHR43690:SF18">
    <property type="entry name" value="INSULIN-DEGRADING ENZYME-RELATED"/>
    <property type="match status" value="1"/>
</dbReference>
<proteinExistence type="inferred from homology"/>
<name>A0A914B4L6_PATMI</name>
<dbReference type="FunFam" id="3.30.830.10:FF:000005">
    <property type="entry name" value="nardilysin isoform X1"/>
    <property type="match status" value="1"/>
</dbReference>
<dbReference type="Pfam" id="PF22456">
    <property type="entry name" value="PqqF-like_C_4"/>
    <property type="match status" value="1"/>
</dbReference>
<dbReference type="InterPro" id="IPR007863">
    <property type="entry name" value="Peptidase_M16_C"/>
</dbReference>
<dbReference type="Pfam" id="PF00675">
    <property type="entry name" value="Peptidase_M16"/>
    <property type="match status" value="1"/>
</dbReference>
<dbReference type="Gene3D" id="3.30.830.10">
    <property type="entry name" value="Metalloenzyme, LuxS/M16 peptidase-like"/>
    <property type="match status" value="4"/>
</dbReference>
<dbReference type="FunFam" id="3.30.830.10:FF:000003">
    <property type="entry name" value="Insulin-degrading enzyme"/>
    <property type="match status" value="1"/>
</dbReference>
<evidence type="ECO:0000313" key="19">
    <source>
        <dbReference type="Proteomes" id="UP000887568"/>
    </source>
</evidence>
<keyword evidence="3" id="KW-0479">Metal-binding</keyword>
<keyword evidence="5" id="KW-0862">Zinc</keyword>
<feature type="region of interest" description="Disordered" evidence="13">
    <location>
        <begin position="966"/>
        <end position="1008"/>
    </location>
</feature>
<evidence type="ECO:0000256" key="3">
    <source>
        <dbReference type="ARBA" id="ARBA00022723"/>
    </source>
</evidence>
<evidence type="ECO:0000256" key="9">
    <source>
        <dbReference type="ARBA" id="ARBA00070422"/>
    </source>
</evidence>
<accession>A0A914B4L6</accession>
<dbReference type="OMA" id="WIFDEMK"/>
<dbReference type="InterPro" id="IPR054734">
    <property type="entry name" value="PqqF-like_C_4"/>
</dbReference>
<dbReference type="GO" id="GO:0005829">
    <property type="term" value="C:cytosol"/>
    <property type="evidence" value="ECO:0007669"/>
    <property type="project" value="TreeGrafter"/>
</dbReference>
<dbReference type="PANTHER" id="PTHR43690">
    <property type="entry name" value="NARDILYSIN"/>
    <property type="match status" value="1"/>
</dbReference>